<evidence type="ECO:0000256" key="1">
    <source>
        <dbReference type="ARBA" id="ARBA00022741"/>
    </source>
</evidence>
<organism evidence="7 8">
    <name type="scientific">Weissella cibaria</name>
    <dbReference type="NCBI Taxonomy" id="137591"/>
    <lineage>
        <taxon>Bacteria</taxon>
        <taxon>Bacillati</taxon>
        <taxon>Bacillota</taxon>
        <taxon>Bacilli</taxon>
        <taxon>Lactobacillales</taxon>
        <taxon>Lactobacillaceae</taxon>
        <taxon>Weissella</taxon>
    </lineage>
</organism>
<evidence type="ECO:0000313" key="8">
    <source>
        <dbReference type="Proteomes" id="UP000032289"/>
    </source>
</evidence>
<dbReference type="InterPro" id="IPR027785">
    <property type="entry name" value="UvrD-like_helicase_C"/>
</dbReference>
<evidence type="ECO:0000313" key="7">
    <source>
        <dbReference type="EMBL" id="KIU23644.1"/>
    </source>
</evidence>
<dbReference type="InterPro" id="IPR027417">
    <property type="entry name" value="P-loop_NTPase"/>
</dbReference>
<proteinExistence type="predicted"/>
<dbReference type="RefSeq" id="WP_043941345.1">
    <property type="nucleotide sequence ID" value="NZ_JWHT01000033.1"/>
</dbReference>
<dbReference type="EMBL" id="JWHT01000033">
    <property type="protein sequence ID" value="KIU23644.1"/>
    <property type="molecule type" value="Genomic_DNA"/>
</dbReference>
<feature type="domain" description="UvrD-like helicase ATP-binding" evidence="5">
    <location>
        <begin position="186"/>
        <end position="271"/>
    </location>
</feature>
<dbReference type="GO" id="GO:0031297">
    <property type="term" value="P:replication fork processing"/>
    <property type="evidence" value="ECO:0007669"/>
    <property type="project" value="TreeGrafter"/>
</dbReference>
<dbReference type="GO" id="GO:0003677">
    <property type="term" value="F:DNA binding"/>
    <property type="evidence" value="ECO:0007669"/>
    <property type="project" value="InterPro"/>
</dbReference>
<comment type="caution">
    <text evidence="7">The sequence shown here is derived from an EMBL/GenBank/DDBJ whole genome shotgun (WGS) entry which is preliminary data.</text>
</comment>
<dbReference type="InterPro" id="IPR000212">
    <property type="entry name" value="DNA_helicase_UvrD/REP"/>
</dbReference>
<keyword evidence="4" id="KW-0067">ATP-binding</keyword>
<dbReference type="PATRIC" id="fig|137591.24.peg.1350"/>
<dbReference type="GO" id="GO:0005524">
    <property type="term" value="F:ATP binding"/>
    <property type="evidence" value="ECO:0007669"/>
    <property type="project" value="UniProtKB-KW"/>
</dbReference>
<evidence type="ECO:0000256" key="2">
    <source>
        <dbReference type="ARBA" id="ARBA00022801"/>
    </source>
</evidence>
<dbReference type="GO" id="GO:0016787">
    <property type="term" value="F:hydrolase activity"/>
    <property type="evidence" value="ECO:0007669"/>
    <property type="project" value="UniProtKB-KW"/>
</dbReference>
<dbReference type="InterPro" id="IPR014016">
    <property type="entry name" value="UvrD-like_ATP-bd"/>
</dbReference>
<dbReference type="Gene3D" id="3.40.50.300">
    <property type="entry name" value="P-loop containing nucleotide triphosphate hydrolases"/>
    <property type="match status" value="2"/>
</dbReference>
<dbReference type="Pfam" id="PF00580">
    <property type="entry name" value="UvrD-helicase"/>
    <property type="match status" value="1"/>
</dbReference>
<dbReference type="PANTHER" id="PTHR11070">
    <property type="entry name" value="UVRD / RECB / PCRA DNA HELICASE FAMILY MEMBER"/>
    <property type="match status" value="1"/>
</dbReference>
<gene>
    <name evidence="7" type="ORF">ab3b_01378</name>
</gene>
<dbReference type="GO" id="GO:0043138">
    <property type="term" value="F:3'-5' DNA helicase activity"/>
    <property type="evidence" value="ECO:0007669"/>
    <property type="project" value="TreeGrafter"/>
</dbReference>
<keyword evidence="3 7" id="KW-0347">Helicase</keyword>
<protein>
    <submittedName>
        <fullName evidence="7">DNA helicase IV</fullName>
    </submittedName>
</protein>
<sequence length="601" mass="68732">MGKSLLSVIEAKVNKARRFKNITTMVYQDVRIRDKTIDLMTITTSEGGNNRGLINIFDMHFDEPDWDRIQSLSQTMSIVRELLLGNEWYDAANLRFINAHMVVSDNHDTWEKDVAHRWVAAKTLANIDDEEYLLVNKIFAKNNQTFLTAQTVERLVNYLEPMSGTNEPYDLNAVQKSLVARRQNEPGTMLKFVGSAGTGKTSVLIARAKHALDKGQRVLILTFNLSLQNYLYDRLRSLYATDKVVPPSNRLMVKNYHGLMFDTLSTFAISNTATREESRRFIDKFKKSLSSEMQKLASSGQVRDKVYWMDLDSPFNLAVKHAIDNNSLFTDLQQVISQDAFKKYDTILVDESQDWLPAWHQNIQKYFWTKLGTYTFAADERQNIFEREMLADGLNDSRLLPVAPGTSGPWDRSLDRSKELSSDYRQNPTLHRSIELFMTWLNKQGSQGFALDTFDEQPLLHIMHKDEQGWPETLDRLVTTATDDDSVALLASEKHVLPDWLFDVVAEKATTMIRPSQRVADDGNTNPALLEKQKVVERNLKNGFRTGSISIATVQSFKGLQANKVVYFPAEKDFAGFSHQQQAYLYVALTRAKQEAWIVLP</sequence>
<reference evidence="7 8" key="1">
    <citation type="journal article" date="2015" name="Microbiology (Mosc.)">
        <title>Genomics of the Weissella cibaria species with an examination of its metabolic traits.</title>
        <authorList>
            <person name="Lynch K.M."/>
            <person name="Lucid A."/>
            <person name="Arendt E.K."/>
            <person name="Sleator R.D."/>
            <person name="Lucey B."/>
            <person name="Coffey A."/>
        </authorList>
    </citation>
    <scope>NUCLEOTIDE SEQUENCE [LARGE SCALE GENOMIC DNA]</scope>
    <source>
        <strain evidence="7 8">AB3b</strain>
    </source>
</reference>
<keyword evidence="1" id="KW-0547">Nucleotide-binding</keyword>
<evidence type="ECO:0000259" key="5">
    <source>
        <dbReference type="Pfam" id="PF00580"/>
    </source>
</evidence>
<dbReference type="SUPFAM" id="SSF52540">
    <property type="entry name" value="P-loop containing nucleoside triphosphate hydrolases"/>
    <property type="match status" value="1"/>
</dbReference>
<evidence type="ECO:0000256" key="3">
    <source>
        <dbReference type="ARBA" id="ARBA00022806"/>
    </source>
</evidence>
<dbReference type="PANTHER" id="PTHR11070:SF30">
    <property type="entry name" value="F-BOX DNA HELICASE 1"/>
    <property type="match status" value="1"/>
</dbReference>
<evidence type="ECO:0000256" key="4">
    <source>
        <dbReference type="ARBA" id="ARBA00022840"/>
    </source>
</evidence>
<accession>A0A0D1KFI2</accession>
<evidence type="ECO:0000259" key="6">
    <source>
        <dbReference type="Pfam" id="PF13538"/>
    </source>
</evidence>
<name>A0A0D1KFI2_9LACO</name>
<dbReference type="Pfam" id="PF13538">
    <property type="entry name" value="UvrD_C_2"/>
    <property type="match status" value="1"/>
</dbReference>
<feature type="domain" description="UvrD-like helicase C-terminal" evidence="6">
    <location>
        <begin position="551"/>
        <end position="599"/>
    </location>
</feature>
<dbReference type="Proteomes" id="UP000032289">
    <property type="component" value="Unassembled WGS sequence"/>
</dbReference>
<dbReference type="AlphaFoldDB" id="A0A0D1KFI2"/>
<keyword evidence="2" id="KW-0378">Hydrolase</keyword>
<dbReference type="GO" id="GO:0000724">
    <property type="term" value="P:double-strand break repair via homologous recombination"/>
    <property type="evidence" value="ECO:0007669"/>
    <property type="project" value="TreeGrafter"/>
</dbReference>